<feature type="transmembrane region" description="Helical" evidence="2">
    <location>
        <begin position="70"/>
        <end position="87"/>
    </location>
</feature>
<feature type="compositionally biased region" description="Basic and acidic residues" evidence="1">
    <location>
        <begin position="807"/>
        <end position="834"/>
    </location>
</feature>
<feature type="transmembrane region" description="Helical" evidence="2">
    <location>
        <begin position="39"/>
        <end position="58"/>
    </location>
</feature>
<feature type="compositionally biased region" description="Polar residues" evidence="1">
    <location>
        <begin position="634"/>
        <end position="648"/>
    </location>
</feature>
<evidence type="ECO:0000256" key="1">
    <source>
        <dbReference type="SAM" id="MobiDB-lite"/>
    </source>
</evidence>
<organism evidence="3 4">
    <name type="scientific">Aporhodopirellula aestuarii</name>
    <dbReference type="NCBI Taxonomy" id="2950107"/>
    <lineage>
        <taxon>Bacteria</taxon>
        <taxon>Pseudomonadati</taxon>
        <taxon>Planctomycetota</taxon>
        <taxon>Planctomycetia</taxon>
        <taxon>Pirellulales</taxon>
        <taxon>Pirellulaceae</taxon>
        <taxon>Aporhodopirellula</taxon>
    </lineage>
</organism>
<evidence type="ECO:0000313" key="3">
    <source>
        <dbReference type="EMBL" id="MCM2372766.1"/>
    </source>
</evidence>
<accession>A0ABT0U7A1</accession>
<evidence type="ECO:0000313" key="4">
    <source>
        <dbReference type="Proteomes" id="UP001202961"/>
    </source>
</evidence>
<feature type="region of interest" description="Disordered" evidence="1">
    <location>
        <begin position="807"/>
        <end position="842"/>
    </location>
</feature>
<feature type="compositionally biased region" description="Basic and acidic residues" evidence="1">
    <location>
        <begin position="649"/>
        <end position="666"/>
    </location>
</feature>
<keyword evidence="2" id="KW-0472">Membrane</keyword>
<feature type="transmembrane region" description="Helical" evidence="2">
    <location>
        <begin position="157"/>
        <end position="176"/>
    </location>
</feature>
<comment type="caution">
    <text evidence="3">The sequence shown here is derived from an EMBL/GenBank/DDBJ whole genome shotgun (WGS) entry which is preliminary data.</text>
</comment>
<protein>
    <recommendedName>
        <fullName evidence="5">DUF4175 family protein</fullName>
    </recommendedName>
</protein>
<evidence type="ECO:0008006" key="5">
    <source>
        <dbReference type="Google" id="ProtNLM"/>
    </source>
</evidence>
<sequence>MSLATTPIKKPKPVEIERGAHHQRLEHLRDREQQRRMTIVVWSAVVSAVILIAVLGVIDFQFEIGVVGRLIGWLVMIGLVIGLVMGFQRWLKFDSVSTVGKVERARPELGQRLRTSHDYKMNPGQVTPADPELVRALEFDTQLRVSRQQLMPIGAQWPVAALLCLGVTSAIVWAVACIALPEWRVSTARLAFLPLHYSNIQLEPIPESIRFGEDLVVRLHIAGRPLKSAFVRYRSAGEIQWSESTLQPSEGTSLVANLSAVVPDCRGNLEIQVRAGWLDSGVQSVIVKQPLVMEQWTATLKPPSYTGLPTATGSPAGLRIPEGSELNLAANYNRRPASVDVEINPEDTVFTTTAISQDVATLTLQTKTRPIDLVLHALSDDGMSDDSSLHLEIVADRRPTLKFLSPAETSEAISTAELRFTLQGFDDYGLTSIGINYRIDDGPEQTLWEASLDEPMTDVTETMLLPLEELKLIYPQAITYYAYATDNRHPESHRITSDLRFVDIRPFSREYEFSDKKCSGNCQGECLTLEKLIKQQREILGRTFAATQQQDVRNDIGSKLADQQRHLREQTESLTEALMEKIGPIPSLTHSMQAMSNAIEDLAVNAIVEGQNDEEDALAELIASRQNLRKILKQSNSQAKMCRNVDQQQIDKIRKPEQKKDEEKEQQLSSLRQKLDQLAKEQQSFCQSAKACEKPGQSNSTSESASGSSPSRNDLAQQQEQATDEAQQIQQQLSDGKFGSLAPKRVQQAAAQIKQSGDLISEGDDDSRAIQLAEEAAKRLQDLSDYLAKRHAPDFGEKLLTAGRQAEKLAEEQDRRIVADHNSRQRDATDEKKQTRQQSQLADDAEQLADLVDQILAEAIDQDWQIQRALTEQLATAAPREAANEMRDAATLHPEKPAAAAAAGARASRTLKRFATAVEEIRQAMGPVRLGELTQAEQQAAALLKELRRASTPAELAMVQAATQKLSASTRSLGRDDPELAQAAEALPKLAAAPETLGEGLRKVDEILQRRIQEAILSGAMQQSVGAVPPQYTDMVEAYYRVLSEDVE</sequence>
<dbReference type="EMBL" id="JAMQBK010000052">
    <property type="protein sequence ID" value="MCM2372766.1"/>
    <property type="molecule type" value="Genomic_DNA"/>
</dbReference>
<name>A0ABT0U7A1_9BACT</name>
<feature type="compositionally biased region" description="Low complexity" evidence="1">
    <location>
        <begin position="698"/>
        <end position="732"/>
    </location>
</feature>
<dbReference type="Proteomes" id="UP001202961">
    <property type="component" value="Unassembled WGS sequence"/>
</dbReference>
<proteinExistence type="predicted"/>
<keyword evidence="2" id="KW-1133">Transmembrane helix</keyword>
<evidence type="ECO:0000256" key="2">
    <source>
        <dbReference type="SAM" id="Phobius"/>
    </source>
</evidence>
<keyword evidence="4" id="KW-1185">Reference proteome</keyword>
<feature type="region of interest" description="Disordered" evidence="1">
    <location>
        <begin position="634"/>
        <end position="669"/>
    </location>
</feature>
<dbReference type="RefSeq" id="WP_250930401.1">
    <property type="nucleotide sequence ID" value="NZ_JAMQBK010000052.1"/>
</dbReference>
<reference evidence="3 4" key="1">
    <citation type="journal article" date="2022" name="Syst. Appl. Microbiol.">
        <title>Rhodopirellula aestuarii sp. nov., a novel member of the genus Rhodopirellula isolated from brackish sediments collected in the Tagus River estuary, Portugal.</title>
        <authorList>
            <person name="Vitorino I.R."/>
            <person name="Klimek D."/>
            <person name="Calusinska M."/>
            <person name="Lobo-da-Cunha A."/>
            <person name="Vasconcelos V."/>
            <person name="Lage O.M."/>
        </authorList>
    </citation>
    <scope>NUCLEOTIDE SEQUENCE [LARGE SCALE GENOMIC DNA]</scope>
    <source>
        <strain evidence="3 4">ICT_H3.1</strain>
    </source>
</reference>
<feature type="region of interest" description="Disordered" evidence="1">
    <location>
        <begin position="689"/>
        <end position="766"/>
    </location>
</feature>
<gene>
    <name evidence="3" type="ORF">NB063_19300</name>
</gene>
<keyword evidence="2" id="KW-0812">Transmembrane</keyword>